<dbReference type="Proteomes" id="UP001056120">
    <property type="component" value="Linkage Group LG08"/>
</dbReference>
<gene>
    <name evidence="1" type="ORF">L1987_25378</name>
</gene>
<organism evidence="1 2">
    <name type="scientific">Smallanthus sonchifolius</name>
    <dbReference type="NCBI Taxonomy" id="185202"/>
    <lineage>
        <taxon>Eukaryota</taxon>
        <taxon>Viridiplantae</taxon>
        <taxon>Streptophyta</taxon>
        <taxon>Embryophyta</taxon>
        <taxon>Tracheophyta</taxon>
        <taxon>Spermatophyta</taxon>
        <taxon>Magnoliopsida</taxon>
        <taxon>eudicotyledons</taxon>
        <taxon>Gunneridae</taxon>
        <taxon>Pentapetalae</taxon>
        <taxon>asterids</taxon>
        <taxon>campanulids</taxon>
        <taxon>Asterales</taxon>
        <taxon>Asteraceae</taxon>
        <taxon>Asteroideae</taxon>
        <taxon>Heliantheae alliance</taxon>
        <taxon>Millerieae</taxon>
        <taxon>Smallanthus</taxon>
    </lineage>
</organism>
<protein>
    <submittedName>
        <fullName evidence="1">Uncharacterized protein</fullName>
    </submittedName>
</protein>
<comment type="caution">
    <text evidence="1">The sequence shown here is derived from an EMBL/GenBank/DDBJ whole genome shotgun (WGS) entry which is preliminary data.</text>
</comment>
<name>A0ACB9INL5_9ASTR</name>
<sequence length="510" mass="55921">MAGWEEFIGRRRRKQLQRGAPRRFQDGNNNTTLYVSNLPEDSTCGDVLNAVKLKNAKLEVNMAKYNRDGRPFERKIPSPVPEAPKSKPTFTSSYVIRQGQHGRSFREVVSGRTEHPPQVLDFGCLKTNALVLWETKSLLGEVKDIIILCNLHSILSNFGVPLTCLRFVGGLKVLLSFHQEAHLRDFVLNYGQEMNKWFKVLEPWKGKILQSSNASWKDGFLAYEKVAVLVKSRERINDTVNLTWDSKSFQCWVSEEMVEWVPDFLSISDNPSSNQVPCGGRNSGDQLPSGDTLAGDANGNDQAPSNNEQSEEGGTTTISNTGDACVNMGGNSNTESFNTPTFSLGATCSGGEGTQPHNECIGASKNTDGPILPLSQSCLAGDPRPNKRSRLVFDLPDLNFSFPLLSTGGEPPAPSRASRPHRRSRRPSPPIQAVPPCVPVLDVAPVDPSANAPNEINGHENSDEADLGIRVDQEIADTIHVGAYVGYQLEGFESQVRNIVEGVVLIPFPQ</sequence>
<dbReference type="EMBL" id="CM042025">
    <property type="protein sequence ID" value="KAI3809406.1"/>
    <property type="molecule type" value="Genomic_DNA"/>
</dbReference>
<proteinExistence type="predicted"/>
<reference evidence="2" key="1">
    <citation type="journal article" date="2022" name="Mol. Ecol. Resour.">
        <title>The genomes of chicory, endive, great burdock and yacon provide insights into Asteraceae palaeo-polyploidization history and plant inulin production.</title>
        <authorList>
            <person name="Fan W."/>
            <person name="Wang S."/>
            <person name="Wang H."/>
            <person name="Wang A."/>
            <person name="Jiang F."/>
            <person name="Liu H."/>
            <person name="Zhao H."/>
            <person name="Xu D."/>
            <person name="Zhang Y."/>
        </authorList>
    </citation>
    <scope>NUCLEOTIDE SEQUENCE [LARGE SCALE GENOMIC DNA]</scope>
    <source>
        <strain evidence="2">cv. Yunnan</strain>
    </source>
</reference>
<accession>A0ACB9INL5</accession>
<reference evidence="1 2" key="2">
    <citation type="journal article" date="2022" name="Mol. Ecol. Resour.">
        <title>The genomes of chicory, endive, great burdock and yacon provide insights into Asteraceae paleo-polyploidization history and plant inulin production.</title>
        <authorList>
            <person name="Fan W."/>
            <person name="Wang S."/>
            <person name="Wang H."/>
            <person name="Wang A."/>
            <person name="Jiang F."/>
            <person name="Liu H."/>
            <person name="Zhao H."/>
            <person name="Xu D."/>
            <person name="Zhang Y."/>
        </authorList>
    </citation>
    <scope>NUCLEOTIDE SEQUENCE [LARGE SCALE GENOMIC DNA]</scope>
    <source>
        <strain evidence="2">cv. Yunnan</strain>
        <tissue evidence="1">Leaves</tissue>
    </source>
</reference>
<keyword evidence="2" id="KW-1185">Reference proteome</keyword>
<evidence type="ECO:0000313" key="1">
    <source>
        <dbReference type="EMBL" id="KAI3809406.1"/>
    </source>
</evidence>
<evidence type="ECO:0000313" key="2">
    <source>
        <dbReference type="Proteomes" id="UP001056120"/>
    </source>
</evidence>